<sequence>MINRLKNNIPNMLTCCNLISGCIAVYFAFGARFKEAFLFIIIGAIFDFFDGMVARLLHVSSPIGKELDSLADVITFGVAPATMIFTELTALTTSCFATASCGTFCLKVQPILPFVAFILAAFSALRLAKFNLDERQTTSFIGLPTPANALFWSSLLVAHSTTIETFSFARQLIIALLFITSYLLVCELPMFALKFKTYAFAENKLKYGFVAFSIIVFGLTGIINGFWIVIACYVALSAIVALMGRNKA</sequence>
<proteinExistence type="inferred from homology"/>
<gene>
    <name evidence="4" type="ORF">KZO38_03435</name>
</gene>
<feature type="transmembrane region" description="Helical" evidence="3">
    <location>
        <begin position="12"/>
        <end position="30"/>
    </location>
</feature>
<comment type="similarity">
    <text evidence="1 2">Belongs to the CDP-alcohol phosphatidyltransferase class-I family.</text>
</comment>
<comment type="caution">
    <text evidence="4">The sequence shown here is derived from an EMBL/GenBank/DDBJ whole genome shotgun (WGS) entry which is preliminary data.</text>
</comment>
<dbReference type="InterPro" id="IPR048254">
    <property type="entry name" value="CDP_ALCOHOL_P_TRANSF_CS"/>
</dbReference>
<organism evidence="4 5">
    <name type="scientific">Hoylesella nanceiensis</name>
    <dbReference type="NCBI Taxonomy" id="425941"/>
    <lineage>
        <taxon>Bacteria</taxon>
        <taxon>Pseudomonadati</taxon>
        <taxon>Bacteroidota</taxon>
        <taxon>Bacteroidia</taxon>
        <taxon>Bacteroidales</taxon>
        <taxon>Prevotellaceae</taxon>
        <taxon>Hoylesella</taxon>
    </lineage>
</organism>
<protein>
    <submittedName>
        <fullName evidence="4">CDP-alcohol phosphatidyltransferase family protein</fullName>
    </submittedName>
</protein>
<dbReference type="RefSeq" id="WP_219479889.1">
    <property type="nucleotide sequence ID" value="NZ_JAHXCT010000002.1"/>
</dbReference>
<keyword evidence="5" id="KW-1185">Reference proteome</keyword>
<accession>A0ABS6YDK7</accession>
<feature type="transmembrane region" description="Helical" evidence="3">
    <location>
        <begin position="172"/>
        <end position="193"/>
    </location>
</feature>
<feature type="transmembrane region" description="Helical" evidence="3">
    <location>
        <begin position="36"/>
        <end position="57"/>
    </location>
</feature>
<evidence type="ECO:0000313" key="5">
    <source>
        <dbReference type="Proteomes" id="UP000788426"/>
    </source>
</evidence>
<reference evidence="4 5" key="1">
    <citation type="submission" date="2021-07" db="EMBL/GenBank/DDBJ databases">
        <title>Genomic diversity and antimicrobial resistance of Prevotella spp. isolated from chronic lung disease airways.</title>
        <authorList>
            <person name="Webb K.A."/>
            <person name="Olagoke O.S."/>
            <person name="Baird T."/>
            <person name="Neill J."/>
            <person name="Pham A."/>
            <person name="Wells T.J."/>
            <person name="Ramsay K.A."/>
            <person name="Bell S.C."/>
            <person name="Sarovich D.S."/>
            <person name="Price E.P."/>
        </authorList>
    </citation>
    <scope>NUCLEOTIDE SEQUENCE [LARGE SCALE GENOMIC DNA]</scope>
    <source>
        <strain evidence="4 5">SCHI0011.S.12</strain>
    </source>
</reference>
<evidence type="ECO:0000256" key="1">
    <source>
        <dbReference type="ARBA" id="ARBA00010441"/>
    </source>
</evidence>
<dbReference type="Pfam" id="PF01066">
    <property type="entry name" value="CDP-OH_P_transf"/>
    <property type="match status" value="1"/>
</dbReference>
<feature type="transmembrane region" description="Helical" evidence="3">
    <location>
        <begin position="140"/>
        <end position="160"/>
    </location>
</feature>
<evidence type="ECO:0000256" key="2">
    <source>
        <dbReference type="RuleBase" id="RU003750"/>
    </source>
</evidence>
<keyword evidence="2" id="KW-0808">Transferase</keyword>
<dbReference type="InterPro" id="IPR000462">
    <property type="entry name" value="CDP-OH_P_trans"/>
</dbReference>
<feature type="transmembrane region" description="Helical" evidence="3">
    <location>
        <begin position="111"/>
        <end position="128"/>
    </location>
</feature>
<dbReference type="PROSITE" id="PS51257">
    <property type="entry name" value="PROKAR_LIPOPROTEIN"/>
    <property type="match status" value="1"/>
</dbReference>
<name>A0ABS6YDK7_9BACT</name>
<evidence type="ECO:0000256" key="3">
    <source>
        <dbReference type="SAM" id="Phobius"/>
    </source>
</evidence>
<keyword evidence="3" id="KW-1133">Transmembrane helix</keyword>
<dbReference type="InterPro" id="IPR050324">
    <property type="entry name" value="CDP-alcohol_PTase-I"/>
</dbReference>
<dbReference type="PROSITE" id="PS00379">
    <property type="entry name" value="CDP_ALCOHOL_P_TRANSF"/>
    <property type="match status" value="1"/>
</dbReference>
<feature type="transmembrane region" description="Helical" evidence="3">
    <location>
        <begin position="205"/>
        <end position="220"/>
    </location>
</feature>
<evidence type="ECO:0000313" key="4">
    <source>
        <dbReference type="EMBL" id="MBW4768813.1"/>
    </source>
</evidence>
<keyword evidence="3" id="KW-0812">Transmembrane</keyword>
<feature type="transmembrane region" description="Helical" evidence="3">
    <location>
        <begin position="69"/>
        <end position="91"/>
    </location>
</feature>
<keyword evidence="3" id="KW-0472">Membrane</keyword>
<dbReference type="PANTHER" id="PTHR14269:SF61">
    <property type="entry name" value="CDP-DIACYLGLYCEROL--SERINE O-PHOSPHATIDYLTRANSFERASE"/>
    <property type="match status" value="1"/>
</dbReference>
<dbReference type="PANTHER" id="PTHR14269">
    <property type="entry name" value="CDP-DIACYLGLYCEROL--GLYCEROL-3-PHOSPHATE 3-PHOSPHATIDYLTRANSFERASE-RELATED"/>
    <property type="match status" value="1"/>
</dbReference>
<dbReference type="Proteomes" id="UP000788426">
    <property type="component" value="Unassembled WGS sequence"/>
</dbReference>
<dbReference type="EMBL" id="JAHXCT010000002">
    <property type="protein sequence ID" value="MBW4768813.1"/>
    <property type="molecule type" value="Genomic_DNA"/>
</dbReference>